<evidence type="ECO:0000256" key="1">
    <source>
        <dbReference type="ARBA" id="ARBA00004123"/>
    </source>
</evidence>
<keyword evidence="4" id="KW-0963">Cytoplasm</keyword>
<dbReference type="GO" id="GO:0004527">
    <property type="term" value="F:exonuclease activity"/>
    <property type="evidence" value="ECO:0007669"/>
    <property type="project" value="UniProtKB-KW"/>
</dbReference>
<keyword evidence="7" id="KW-0378">Hydrolase</keyword>
<dbReference type="PANTHER" id="PTHR12801">
    <property type="entry name" value="RNA EXONUCLEASE REXO1 / RECO3 FAMILY MEMBER-RELATED"/>
    <property type="match status" value="1"/>
</dbReference>
<feature type="domain" description="Exonuclease" evidence="13">
    <location>
        <begin position="434"/>
        <end position="622"/>
    </location>
</feature>
<dbReference type="AlphaFoldDB" id="A0A2V5HHH2"/>
<evidence type="ECO:0000256" key="2">
    <source>
        <dbReference type="ARBA" id="ARBA00004496"/>
    </source>
</evidence>
<dbReference type="CDD" id="cd06145">
    <property type="entry name" value="REX1_like"/>
    <property type="match status" value="1"/>
</dbReference>
<keyword evidence="15" id="KW-1185">Reference proteome</keyword>
<evidence type="ECO:0000256" key="5">
    <source>
        <dbReference type="ARBA" id="ARBA00022552"/>
    </source>
</evidence>
<evidence type="ECO:0000259" key="13">
    <source>
        <dbReference type="SMART" id="SM00479"/>
    </source>
</evidence>
<feature type="compositionally biased region" description="Low complexity" evidence="12">
    <location>
        <begin position="136"/>
        <end position="157"/>
    </location>
</feature>
<comment type="similarity">
    <text evidence="3">Belongs to the REXO1/REXO3 family.</text>
</comment>
<dbReference type="GO" id="GO:0006364">
    <property type="term" value="P:rRNA processing"/>
    <property type="evidence" value="ECO:0007669"/>
    <property type="project" value="UniProtKB-KW"/>
</dbReference>
<evidence type="ECO:0000256" key="9">
    <source>
        <dbReference type="ARBA" id="ARBA00023242"/>
    </source>
</evidence>
<dbReference type="PANTHER" id="PTHR12801:SF112">
    <property type="entry name" value="RNA EXONUCLEASE 3"/>
    <property type="match status" value="1"/>
</dbReference>
<evidence type="ECO:0000256" key="4">
    <source>
        <dbReference type="ARBA" id="ARBA00022490"/>
    </source>
</evidence>
<dbReference type="InterPro" id="IPR013520">
    <property type="entry name" value="Ribonucl_H"/>
</dbReference>
<dbReference type="SUPFAM" id="SSF53098">
    <property type="entry name" value="Ribonuclease H-like"/>
    <property type="match status" value="1"/>
</dbReference>
<evidence type="ECO:0000256" key="7">
    <source>
        <dbReference type="ARBA" id="ARBA00022801"/>
    </source>
</evidence>
<evidence type="ECO:0000313" key="15">
    <source>
        <dbReference type="Proteomes" id="UP000249829"/>
    </source>
</evidence>
<dbReference type="FunFam" id="3.30.420.10:FF:000109">
    <property type="entry name" value="RNA exonuclease 3"/>
    <property type="match status" value="1"/>
</dbReference>
<feature type="compositionally biased region" description="Basic and acidic residues" evidence="12">
    <location>
        <begin position="71"/>
        <end position="83"/>
    </location>
</feature>
<evidence type="ECO:0000256" key="12">
    <source>
        <dbReference type="SAM" id="MobiDB-lite"/>
    </source>
</evidence>
<evidence type="ECO:0000256" key="8">
    <source>
        <dbReference type="ARBA" id="ARBA00022839"/>
    </source>
</evidence>
<evidence type="ECO:0000256" key="3">
    <source>
        <dbReference type="ARBA" id="ARBA00006357"/>
    </source>
</evidence>
<feature type="region of interest" description="Disordered" evidence="12">
    <location>
        <begin position="632"/>
        <end position="669"/>
    </location>
</feature>
<feature type="compositionally biased region" description="Low complexity" evidence="12">
    <location>
        <begin position="643"/>
        <end position="652"/>
    </location>
</feature>
<dbReference type="Proteomes" id="UP000249829">
    <property type="component" value="Unassembled WGS sequence"/>
</dbReference>
<comment type="function">
    <text evidence="10">3' to 5' exoribonuclease required for proper 3' end maturation of MRP RNA and of the U5L snRNA.</text>
</comment>
<evidence type="ECO:0000256" key="10">
    <source>
        <dbReference type="ARBA" id="ARBA00037201"/>
    </source>
</evidence>
<protein>
    <recommendedName>
        <fullName evidence="11">RNA exonuclease 3</fullName>
    </recommendedName>
</protein>
<keyword evidence="9" id="KW-0539">Nucleus</keyword>
<dbReference type="STRING" id="1450538.A0A2V5HHH2"/>
<dbReference type="InterPro" id="IPR036397">
    <property type="entry name" value="RNaseH_sf"/>
</dbReference>
<dbReference type="GO" id="GO:0003676">
    <property type="term" value="F:nucleic acid binding"/>
    <property type="evidence" value="ECO:0007669"/>
    <property type="project" value="InterPro"/>
</dbReference>
<dbReference type="OMA" id="GQCTYHP"/>
<dbReference type="InterPro" id="IPR034922">
    <property type="entry name" value="REX1-like_exo"/>
</dbReference>
<sequence>MFAPLGLFKDIPCPEGHSCSLLTCMFSHKELAPIDDSQKIASAVTHPSSEKPGNAALFGKSAPTMSAAADMTEREPKILKRDPPPAPFKATDAGPSASAKSSPAPQPSAPSQPVKLQSLSRRVSPPPKPVSTAVKTNAPTPARPSAAAAAAANSRPPRQAPRESLNPRMLTKAPAPHGTRLSILTKLHAAMSSQNEKIAKDKDSKDKWLVLTPNELVTMALDEEEKTARGNPSIYANVIKLRIVRFMKMTKEEWTTEVKNHLNERYYKIDPNAEQPRPQALSTGLTAEAEIALASQLVTPAEGLEQFGYVTKAPSAAEVESAKKGVAGSKGWEKCDRCGGRFQVFPGRREDGSLTSGGECVHHPGKPFYPPRKQTDHITGHKEAYYSCCNETLGTSSGCTRGKTHVYKVSETKRLASILQFTETPAQPFKGPLPPVCFDCEMGYTTLGLELIRLTAVSWPQGKALLDVLVRPMGEVLDLNSRFSGVFPEHYTKAMPYEGFQKEADATPYENGEVEEPASKVVDSPAAARALLFSHLQPDTPLIGHAIDNDLNACRIIHPTIIDTVMLYPHPRGLPNRMSLKTLCRRHLDRDIQTGGSLGHDSKEDAIATGDLVRVKAVETWKVLKSKGWQIQGDKLVPPPGTEAAEAGSSAGRLGPGAGHKRTNASLGH</sequence>
<dbReference type="Gene3D" id="3.30.420.10">
    <property type="entry name" value="Ribonuclease H-like superfamily/Ribonuclease H"/>
    <property type="match status" value="1"/>
</dbReference>
<proteinExistence type="inferred from homology"/>
<keyword evidence="5" id="KW-0698">rRNA processing</keyword>
<feature type="region of interest" description="Disordered" evidence="12">
    <location>
        <begin position="66"/>
        <end position="175"/>
    </location>
</feature>
<dbReference type="InterPro" id="IPR047021">
    <property type="entry name" value="REXO1/3/4-like"/>
</dbReference>
<comment type="subcellular location">
    <subcellularLocation>
        <location evidence="2">Cytoplasm</location>
    </subcellularLocation>
    <subcellularLocation>
        <location evidence="1">Nucleus</location>
    </subcellularLocation>
</comment>
<reference evidence="14 15" key="1">
    <citation type="submission" date="2018-02" db="EMBL/GenBank/DDBJ databases">
        <title>The genomes of Aspergillus section Nigri reveals drivers in fungal speciation.</title>
        <authorList>
            <consortium name="DOE Joint Genome Institute"/>
            <person name="Vesth T.C."/>
            <person name="Nybo J."/>
            <person name="Theobald S."/>
            <person name="Brandl J."/>
            <person name="Frisvad J.C."/>
            <person name="Nielsen K.F."/>
            <person name="Lyhne E.K."/>
            <person name="Kogle M.E."/>
            <person name="Kuo A."/>
            <person name="Riley R."/>
            <person name="Clum A."/>
            <person name="Nolan M."/>
            <person name="Lipzen A."/>
            <person name="Salamov A."/>
            <person name="Henrissat B."/>
            <person name="Wiebenga A."/>
            <person name="De vries R.P."/>
            <person name="Grigoriev I.V."/>
            <person name="Mortensen U.H."/>
            <person name="Andersen M.R."/>
            <person name="Baker S.E."/>
        </authorList>
    </citation>
    <scope>NUCLEOTIDE SEQUENCE [LARGE SCALE GENOMIC DNA]</scope>
    <source>
        <strain evidence="14 15">CBS 115571</strain>
    </source>
</reference>
<dbReference type="InterPro" id="IPR012337">
    <property type="entry name" value="RNaseH-like_sf"/>
</dbReference>
<evidence type="ECO:0000313" key="14">
    <source>
        <dbReference type="EMBL" id="PYI15500.1"/>
    </source>
</evidence>
<evidence type="ECO:0000256" key="6">
    <source>
        <dbReference type="ARBA" id="ARBA00022722"/>
    </source>
</evidence>
<name>A0A2V5HHH2_ASPV1</name>
<keyword evidence="6" id="KW-0540">Nuclease</keyword>
<evidence type="ECO:0000256" key="11">
    <source>
        <dbReference type="ARBA" id="ARBA00039985"/>
    </source>
</evidence>
<feature type="compositionally biased region" description="Low complexity" evidence="12">
    <location>
        <begin position="111"/>
        <end position="123"/>
    </location>
</feature>
<organism evidence="14 15">
    <name type="scientific">Aspergillus violaceofuscus (strain CBS 115571)</name>
    <dbReference type="NCBI Taxonomy" id="1450538"/>
    <lineage>
        <taxon>Eukaryota</taxon>
        <taxon>Fungi</taxon>
        <taxon>Dikarya</taxon>
        <taxon>Ascomycota</taxon>
        <taxon>Pezizomycotina</taxon>
        <taxon>Eurotiomycetes</taxon>
        <taxon>Eurotiomycetidae</taxon>
        <taxon>Eurotiales</taxon>
        <taxon>Aspergillaceae</taxon>
        <taxon>Aspergillus</taxon>
    </lineage>
</organism>
<dbReference type="EMBL" id="KZ825185">
    <property type="protein sequence ID" value="PYI15500.1"/>
    <property type="molecule type" value="Genomic_DNA"/>
</dbReference>
<dbReference type="GO" id="GO:0005737">
    <property type="term" value="C:cytoplasm"/>
    <property type="evidence" value="ECO:0007669"/>
    <property type="project" value="UniProtKB-SubCell"/>
</dbReference>
<dbReference type="GO" id="GO:0005634">
    <property type="term" value="C:nucleus"/>
    <property type="evidence" value="ECO:0007669"/>
    <property type="project" value="UniProtKB-SubCell"/>
</dbReference>
<accession>A0A2V5HHH2</accession>
<dbReference type="SMART" id="SM00479">
    <property type="entry name" value="EXOIII"/>
    <property type="match status" value="1"/>
</dbReference>
<keyword evidence="8 14" id="KW-0269">Exonuclease</keyword>
<gene>
    <name evidence="14" type="ORF">BO99DRAFT_250611</name>
</gene>